<dbReference type="AlphaFoldDB" id="A0AAD1TD23"/>
<name>A0AAD1TD23_PELCU</name>
<accession>A0AAD1TD23</accession>
<proteinExistence type="predicted"/>
<evidence type="ECO:0000313" key="2">
    <source>
        <dbReference type="Proteomes" id="UP001295444"/>
    </source>
</evidence>
<sequence>HYYIHPGLLVNLHIQNGQRWQLPNHAVRSAAIMAKKNLRRGRLKEFEHFITYRGHKGSPILEQSAQK</sequence>
<feature type="non-terminal residue" evidence="1">
    <location>
        <position position="67"/>
    </location>
</feature>
<feature type="non-terminal residue" evidence="1">
    <location>
        <position position="1"/>
    </location>
</feature>
<dbReference type="Proteomes" id="UP001295444">
    <property type="component" value="Chromosome 11"/>
</dbReference>
<dbReference type="EMBL" id="OW240922">
    <property type="protein sequence ID" value="CAH2322237.1"/>
    <property type="molecule type" value="Genomic_DNA"/>
</dbReference>
<evidence type="ECO:0000313" key="1">
    <source>
        <dbReference type="EMBL" id="CAH2322237.1"/>
    </source>
</evidence>
<protein>
    <submittedName>
        <fullName evidence="1">Uncharacterized protein</fullName>
    </submittedName>
</protein>
<organism evidence="1 2">
    <name type="scientific">Pelobates cultripes</name>
    <name type="common">Western spadefoot toad</name>
    <dbReference type="NCBI Taxonomy" id="61616"/>
    <lineage>
        <taxon>Eukaryota</taxon>
        <taxon>Metazoa</taxon>
        <taxon>Chordata</taxon>
        <taxon>Craniata</taxon>
        <taxon>Vertebrata</taxon>
        <taxon>Euteleostomi</taxon>
        <taxon>Amphibia</taxon>
        <taxon>Batrachia</taxon>
        <taxon>Anura</taxon>
        <taxon>Pelobatoidea</taxon>
        <taxon>Pelobatidae</taxon>
        <taxon>Pelobates</taxon>
    </lineage>
</organism>
<keyword evidence="2" id="KW-1185">Reference proteome</keyword>
<gene>
    <name evidence="1" type="ORF">PECUL_23A025814</name>
</gene>
<reference evidence="1" key="1">
    <citation type="submission" date="2022-03" db="EMBL/GenBank/DDBJ databases">
        <authorList>
            <person name="Alioto T."/>
            <person name="Alioto T."/>
            <person name="Gomez Garrido J."/>
        </authorList>
    </citation>
    <scope>NUCLEOTIDE SEQUENCE</scope>
</reference>